<evidence type="ECO:0000313" key="2">
    <source>
        <dbReference type="EMBL" id="KAF5846103.1"/>
    </source>
</evidence>
<name>A0A8H5ZDW2_COCSA</name>
<dbReference type="AlphaFoldDB" id="A0A8H5ZDW2"/>
<protein>
    <submittedName>
        <fullName evidence="2">Uncharacterized protein</fullName>
    </submittedName>
</protein>
<comment type="caution">
    <text evidence="2">The sequence shown here is derived from an EMBL/GenBank/DDBJ whole genome shotgun (WGS) entry which is preliminary data.</text>
</comment>
<evidence type="ECO:0000256" key="1">
    <source>
        <dbReference type="SAM" id="Coils"/>
    </source>
</evidence>
<sequence length="472" mass="54708">MEPAQIIASVNQRNTELENQIHQIHGKLQETQHQLFEARTLNGIYEYQLQTQTSQIIMANETIVNINHHIYCLQSNIAYAQNQLEQEQQAYQQTTAFFHHRTTAENWSRIQWNQSAVSLSPEAKSLHQSVVTKTNAGVTSDEPTTELIEKIKEMKSSALLREVHHNELKRALISDKERLEEINHQLVTMNNKLRLEAKNSMRAVRTVQKEKQRLEELENIADVLRKLKEVEKQLSKTIREEERLRSEHQAALAKAEAFRLKAEYHMDQDKNSMQVITKLKKKVRDLQNAERDKGYWEEIKSLKAEREQLILRKDQLEKEIEDKERIATDSLSRMVEQAKIAKEVKKEMAIYKGHALAQTKSPLESLSKTNLELSRTIITGVLRMLKDLNNPDKATPADEEIKGYLMGQQQAVVEQASAVRSNLIKVSDLIQDIYERLPEEMVPTNVDNLIRYVNSLRNTLEESRKSSHLAQQ</sequence>
<keyword evidence="1" id="KW-0175">Coiled coil</keyword>
<proteinExistence type="predicted"/>
<organism evidence="2 3">
    <name type="scientific">Cochliobolus sativus</name>
    <name type="common">Common root rot and spot blotch fungus</name>
    <name type="synonym">Bipolaris sorokiniana</name>
    <dbReference type="NCBI Taxonomy" id="45130"/>
    <lineage>
        <taxon>Eukaryota</taxon>
        <taxon>Fungi</taxon>
        <taxon>Dikarya</taxon>
        <taxon>Ascomycota</taxon>
        <taxon>Pezizomycotina</taxon>
        <taxon>Dothideomycetes</taxon>
        <taxon>Pleosporomycetidae</taxon>
        <taxon>Pleosporales</taxon>
        <taxon>Pleosporineae</taxon>
        <taxon>Pleosporaceae</taxon>
        <taxon>Bipolaris</taxon>
    </lineage>
</organism>
<feature type="coiled-coil region" evidence="1">
    <location>
        <begin position="7"/>
        <end position="34"/>
    </location>
</feature>
<feature type="coiled-coil region" evidence="1">
    <location>
        <begin position="299"/>
        <end position="333"/>
    </location>
</feature>
<evidence type="ECO:0000313" key="3">
    <source>
        <dbReference type="Proteomes" id="UP000624244"/>
    </source>
</evidence>
<dbReference type="EMBL" id="WNKQ01000017">
    <property type="protein sequence ID" value="KAF5846103.1"/>
    <property type="molecule type" value="Genomic_DNA"/>
</dbReference>
<reference evidence="2" key="1">
    <citation type="submission" date="2019-11" db="EMBL/GenBank/DDBJ databases">
        <title>Bipolaris sorokiniana Genome sequencing.</title>
        <authorList>
            <person name="Wang H."/>
        </authorList>
    </citation>
    <scope>NUCLEOTIDE SEQUENCE</scope>
</reference>
<accession>A0A8H5ZDW2</accession>
<feature type="coiled-coil region" evidence="1">
    <location>
        <begin position="165"/>
        <end position="247"/>
    </location>
</feature>
<dbReference type="Proteomes" id="UP000624244">
    <property type="component" value="Unassembled WGS sequence"/>
</dbReference>
<gene>
    <name evidence="2" type="ORF">GGP41_008641</name>
</gene>